<evidence type="ECO:0000256" key="10">
    <source>
        <dbReference type="ARBA" id="ARBA00023136"/>
    </source>
</evidence>
<dbReference type="Gene3D" id="2.30.42.10">
    <property type="match status" value="1"/>
</dbReference>
<dbReference type="SUPFAM" id="SSF50156">
    <property type="entry name" value="PDZ domain-like"/>
    <property type="match status" value="1"/>
</dbReference>
<dbReference type="PANTHER" id="PTHR42837">
    <property type="entry name" value="REGULATOR OF SIGMA-E PROTEASE RSEP"/>
    <property type="match status" value="1"/>
</dbReference>
<dbReference type="EC" id="3.4.24.-" evidence="11"/>
<sequence>MIKTIVAFVIIFGILVLIHEFGHFYFAKRSGILVREFSIGMGPKLFWIRKNGTLYTIRLLPLGGYVRMAGFDEDDDELRPGMPISVQLNDRNEITKINTTKENRFDGIPLIITDFDLSTDLFISGYKNGDEDNEVKYTVNHDATIIENDGSELLIAPKDVQFQSASIGYRLMTNFAGPMNNFILAFIVFAIIGFVNGGTVSNSNQIAGVINNSPAQRVGLKAHDQIVAINGKQTKTWDSLTTQIAKNGQKELDLKVKRNNKIKSITLKPKVEQANGHKSEVIGITREVNHSLYAKLCGGFVNTCSSLFKALQHLFVHFSLNDLGGPVAIYANTSTAVKSGMNGILYWLAFLSLNLGIVNLIPIPGLDGGKLLFNLIELITRKRISEKVEMIVTSIFFVLLMILMVLVTWNDIVRYFLH</sequence>
<dbReference type="InterPro" id="IPR001478">
    <property type="entry name" value="PDZ"/>
</dbReference>
<protein>
    <recommendedName>
        <fullName evidence="11">Zinc metalloprotease</fullName>
        <ecNumber evidence="11">3.4.24.-</ecNumber>
    </recommendedName>
</protein>
<evidence type="ECO:0000256" key="11">
    <source>
        <dbReference type="RuleBase" id="RU362031"/>
    </source>
</evidence>
<dbReference type="CDD" id="cd23081">
    <property type="entry name" value="cpPDZ_EcRseP-like"/>
    <property type="match status" value="1"/>
</dbReference>
<evidence type="ECO:0000313" key="14">
    <source>
        <dbReference type="Proteomes" id="UP000823614"/>
    </source>
</evidence>
<keyword evidence="5 11" id="KW-0812">Transmembrane</keyword>
<keyword evidence="8 11" id="KW-1133">Transmembrane helix</keyword>
<comment type="subcellular location">
    <subcellularLocation>
        <location evidence="2">Membrane</location>
        <topology evidence="2">Multi-pass membrane protein</topology>
    </subcellularLocation>
</comment>
<keyword evidence="6 11" id="KW-0378">Hydrolase</keyword>
<reference evidence="13" key="2">
    <citation type="journal article" date="2021" name="PeerJ">
        <title>Extensive microbial diversity within the chicken gut microbiome revealed by metagenomics and culture.</title>
        <authorList>
            <person name="Gilroy R."/>
            <person name="Ravi A."/>
            <person name="Getino M."/>
            <person name="Pursley I."/>
            <person name="Horton D.L."/>
            <person name="Alikhan N.F."/>
            <person name="Baker D."/>
            <person name="Gharbi K."/>
            <person name="Hall N."/>
            <person name="Watson M."/>
            <person name="Adriaenssens E.M."/>
            <person name="Foster-Nyarko E."/>
            <person name="Jarju S."/>
            <person name="Secka A."/>
            <person name="Antonio M."/>
            <person name="Oren A."/>
            <person name="Chaudhuri R.R."/>
            <person name="La Ragione R."/>
            <person name="Hildebrand F."/>
            <person name="Pallen M.J."/>
        </authorList>
    </citation>
    <scope>NUCLEOTIDE SEQUENCE</scope>
    <source>
        <strain evidence="13">C6-149</strain>
    </source>
</reference>
<dbReference type="Pfam" id="PF17820">
    <property type="entry name" value="PDZ_6"/>
    <property type="match status" value="1"/>
</dbReference>
<dbReference type="EMBL" id="JADIMP010000066">
    <property type="protein sequence ID" value="MBO8441629.1"/>
    <property type="molecule type" value="Genomic_DNA"/>
</dbReference>
<feature type="domain" description="PDZ" evidence="12">
    <location>
        <begin position="197"/>
        <end position="260"/>
    </location>
</feature>
<dbReference type="SMART" id="SM00228">
    <property type="entry name" value="PDZ"/>
    <property type="match status" value="1"/>
</dbReference>
<dbReference type="GO" id="GO:0004222">
    <property type="term" value="F:metalloendopeptidase activity"/>
    <property type="evidence" value="ECO:0007669"/>
    <property type="project" value="InterPro"/>
</dbReference>
<evidence type="ECO:0000256" key="3">
    <source>
        <dbReference type="ARBA" id="ARBA00007931"/>
    </source>
</evidence>
<dbReference type="GO" id="GO:0016020">
    <property type="term" value="C:membrane"/>
    <property type="evidence" value="ECO:0007669"/>
    <property type="project" value="UniProtKB-SubCell"/>
</dbReference>
<evidence type="ECO:0000313" key="13">
    <source>
        <dbReference type="EMBL" id="MBO8441629.1"/>
    </source>
</evidence>
<keyword evidence="10 11" id="KW-0472">Membrane</keyword>
<keyword evidence="11" id="KW-0479">Metal-binding</keyword>
<dbReference type="PANTHER" id="PTHR42837:SF2">
    <property type="entry name" value="MEMBRANE METALLOPROTEASE ARASP2, CHLOROPLASTIC-RELATED"/>
    <property type="match status" value="1"/>
</dbReference>
<dbReference type="PROSITE" id="PS50106">
    <property type="entry name" value="PDZ"/>
    <property type="match status" value="1"/>
</dbReference>
<dbReference type="InterPro" id="IPR004387">
    <property type="entry name" value="Pept_M50_Zn"/>
</dbReference>
<evidence type="ECO:0000256" key="4">
    <source>
        <dbReference type="ARBA" id="ARBA00022670"/>
    </source>
</evidence>
<dbReference type="GO" id="GO:0006508">
    <property type="term" value="P:proteolysis"/>
    <property type="evidence" value="ECO:0007669"/>
    <property type="project" value="UniProtKB-KW"/>
</dbReference>
<comment type="cofactor">
    <cofactor evidence="1 11">
        <name>Zn(2+)</name>
        <dbReference type="ChEBI" id="CHEBI:29105"/>
    </cofactor>
</comment>
<dbReference type="CDD" id="cd06163">
    <property type="entry name" value="S2P-M50_PDZ_RseP-like"/>
    <property type="match status" value="1"/>
</dbReference>
<dbReference type="AlphaFoldDB" id="A0A9D9H8H4"/>
<feature type="transmembrane region" description="Helical" evidence="11">
    <location>
        <begin position="388"/>
        <end position="409"/>
    </location>
</feature>
<accession>A0A9D9H8H4</accession>
<dbReference type="InterPro" id="IPR036034">
    <property type="entry name" value="PDZ_sf"/>
</dbReference>
<dbReference type="GO" id="GO:0046872">
    <property type="term" value="F:metal ion binding"/>
    <property type="evidence" value="ECO:0007669"/>
    <property type="project" value="UniProtKB-KW"/>
</dbReference>
<dbReference type="Pfam" id="PF02163">
    <property type="entry name" value="Peptidase_M50"/>
    <property type="match status" value="1"/>
</dbReference>
<evidence type="ECO:0000256" key="9">
    <source>
        <dbReference type="ARBA" id="ARBA00023049"/>
    </source>
</evidence>
<keyword evidence="4" id="KW-0645">Protease</keyword>
<evidence type="ECO:0000259" key="12">
    <source>
        <dbReference type="PROSITE" id="PS50106"/>
    </source>
</evidence>
<dbReference type="InterPro" id="IPR008915">
    <property type="entry name" value="Peptidase_M50"/>
</dbReference>
<gene>
    <name evidence="13" type="primary">rseP</name>
    <name evidence="13" type="ORF">IAA89_04270</name>
</gene>
<keyword evidence="7 11" id="KW-0862">Zinc</keyword>
<reference evidence="13" key="1">
    <citation type="submission" date="2020-10" db="EMBL/GenBank/DDBJ databases">
        <authorList>
            <person name="Gilroy R."/>
        </authorList>
    </citation>
    <scope>NUCLEOTIDE SEQUENCE</scope>
    <source>
        <strain evidence="13">C6-149</strain>
    </source>
</reference>
<organism evidence="13 14">
    <name type="scientific">Candidatus Gallilactobacillus intestinavium</name>
    <dbReference type="NCBI Taxonomy" id="2840838"/>
    <lineage>
        <taxon>Bacteria</taxon>
        <taxon>Bacillati</taxon>
        <taxon>Bacillota</taxon>
        <taxon>Bacilli</taxon>
        <taxon>Lactobacillales</taxon>
        <taxon>Lactobacillaceae</taxon>
        <taxon>Lactobacillaceae incertae sedis</taxon>
        <taxon>Candidatus Gallilactobacillus</taxon>
    </lineage>
</organism>
<evidence type="ECO:0000256" key="2">
    <source>
        <dbReference type="ARBA" id="ARBA00004141"/>
    </source>
</evidence>
<evidence type="ECO:0000256" key="1">
    <source>
        <dbReference type="ARBA" id="ARBA00001947"/>
    </source>
</evidence>
<evidence type="ECO:0000256" key="6">
    <source>
        <dbReference type="ARBA" id="ARBA00022801"/>
    </source>
</evidence>
<evidence type="ECO:0000256" key="8">
    <source>
        <dbReference type="ARBA" id="ARBA00022989"/>
    </source>
</evidence>
<comment type="similarity">
    <text evidence="3 11">Belongs to the peptidase M50B family.</text>
</comment>
<feature type="transmembrane region" description="Helical" evidence="11">
    <location>
        <begin position="6"/>
        <end position="26"/>
    </location>
</feature>
<feature type="transmembrane region" description="Helical" evidence="11">
    <location>
        <begin position="175"/>
        <end position="195"/>
    </location>
</feature>
<keyword evidence="9 11" id="KW-0482">Metalloprotease</keyword>
<name>A0A9D9H8H4_9LACO</name>
<proteinExistence type="inferred from homology"/>
<dbReference type="NCBIfam" id="TIGR00054">
    <property type="entry name" value="RIP metalloprotease RseP"/>
    <property type="match status" value="1"/>
</dbReference>
<dbReference type="InterPro" id="IPR041489">
    <property type="entry name" value="PDZ_6"/>
</dbReference>
<comment type="caution">
    <text evidence="13">The sequence shown here is derived from an EMBL/GenBank/DDBJ whole genome shotgun (WGS) entry which is preliminary data.</text>
</comment>
<feature type="transmembrane region" description="Helical" evidence="11">
    <location>
        <begin position="344"/>
        <end position="367"/>
    </location>
</feature>
<evidence type="ECO:0000256" key="7">
    <source>
        <dbReference type="ARBA" id="ARBA00022833"/>
    </source>
</evidence>
<evidence type="ECO:0000256" key="5">
    <source>
        <dbReference type="ARBA" id="ARBA00022692"/>
    </source>
</evidence>
<dbReference type="Proteomes" id="UP000823614">
    <property type="component" value="Unassembled WGS sequence"/>
</dbReference>